<dbReference type="Gene3D" id="3.90.350.10">
    <property type="entry name" value="Transposase Inhibitor Protein From Tn5, Chain A, domain 1"/>
    <property type="match status" value="1"/>
</dbReference>
<dbReference type="RefSeq" id="WP_274153058.1">
    <property type="nucleotide sequence ID" value="NZ_CP117812.1"/>
</dbReference>
<evidence type="ECO:0000259" key="1">
    <source>
        <dbReference type="Pfam" id="PF01609"/>
    </source>
</evidence>
<name>A0ABY7VZC1_9BACT</name>
<dbReference type="PANTHER" id="PTHR37319">
    <property type="entry name" value="TRANSPOSASE"/>
    <property type="match status" value="1"/>
</dbReference>
<protein>
    <submittedName>
        <fullName evidence="2">Transposase</fullName>
    </submittedName>
</protein>
<accession>A0ABY7VZC1</accession>
<dbReference type="SUPFAM" id="SSF53098">
    <property type="entry name" value="Ribonuclease H-like"/>
    <property type="match status" value="1"/>
</dbReference>
<evidence type="ECO:0000313" key="2">
    <source>
        <dbReference type="EMBL" id="WDE98217.1"/>
    </source>
</evidence>
<keyword evidence="3" id="KW-1185">Reference proteome</keyword>
<gene>
    <name evidence="2" type="ORF">PQO03_20585</name>
</gene>
<organism evidence="2 3">
    <name type="scientific">Lentisphaera profundi</name>
    <dbReference type="NCBI Taxonomy" id="1658616"/>
    <lineage>
        <taxon>Bacteria</taxon>
        <taxon>Pseudomonadati</taxon>
        <taxon>Lentisphaerota</taxon>
        <taxon>Lentisphaeria</taxon>
        <taxon>Lentisphaerales</taxon>
        <taxon>Lentisphaeraceae</taxon>
        <taxon>Lentisphaera</taxon>
    </lineage>
</organism>
<dbReference type="PANTHER" id="PTHR37319:SF1">
    <property type="entry name" value="TRANSPOSASE TN5 DIMERISATION DOMAIN-CONTAINING PROTEIN"/>
    <property type="match status" value="1"/>
</dbReference>
<dbReference type="InterPro" id="IPR012337">
    <property type="entry name" value="RNaseH-like_sf"/>
</dbReference>
<dbReference type="Proteomes" id="UP001214250">
    <property type="component" value="Chromosome 2"/>
</dbReference>
<proteinExistence type="predicted"/>
<sequence>MKEWNPIHVGDREFDDIFIMLATMDKNHDFVLRAKSIRNVQTPNFDALPESALVKKQGGHPMKDGYVCTKISELIKYIPLSPYKELPLDGRGRVTEQINAKRNAQLHIGSVPISLYRQAKRNHKYIKTPQAVDVNLVVIKELNPPEGEEPLLWILFTNRDVDTLEKMTYIGKIYELRWKIEEFFRLLKTTYKLEQARYNSASKVARYLVLITIAAQMTMKLRSLAGISQSASLDDEEYHKVKEAMKHPNDDKIDINLRLFALIARRGGWLGRRRDPIGSTILSRGMMDVLTVLQFQQEHKDLLNELQNNPQNIF</sequence>
<dbReference type="EMBL" id="CP117812">
    <property type="protein sequence ID" value="WDE98217.1"/>
    <property type="molecule type" value="Genomic_DNA"/>
</dbReference>
<dbReference type="InterPro" id="IPR002559">
    <property type="entry name" value="Transposase_11"/>
</dbReference>
<dbReference type="Pfam" id="PF01609">
    <property type="entry name" value="DDE_Tnp_1"/>
    <property type="match status" value="1"/>
</dbReference>
<evidence type="ECO:0000313" key="3">
    <source>
        <dbReference type="Proteomes" id="UP001214250"/>
    </source>
</evidence>
<feature type="domain" description="Transposase IS4-like" evidence="1">
    <location>
        <begin position="100"/>
        <end position="215"/>
    </location>
</feature>
<dbReference type="InterPro" id="IPR047768">
    <property type="entry name" value="Tn5p-like"/>
</dbReference>
<reference evidence="2 3" key="1">
    <citation type="submission" date="2023-02" db="EMBL/GenBank/DDBJ databases">
        <title>Genome sequence of Lentisphaera profundi SAORIC-696.</title>
        <authorList>
            <person name="Kim e."/>
            <person name="Cho J.-C."/>
            <person name="Choi A."/>
            <person name="Kang I."/>
        </authorList>
    </citation>
    <scope>NUCLEOTIDE SEQUENCE [LARGE SCALE GENOMIC DNA]</scope>
    <source>
        <strain evidence="2 3">SAORIC-696</strain>
    </source>
</reference>